<gene>
    <name evidence="4" type="ORF">FB567DRAFT_525324</name>
</gene>
<dbReference type="SUPFAM" id="SSF52540">
    <property type="entry name" value="P-loop containing nucleoside triphosphate hydrolases"/>
    <property type="match status" value="1"/>
</dbReference>
<evidence type="ECO:0000259" key="3">
    <source>
        <dbReference type="Pfam" id="PF25053"/>
    </source>
</evidence>
<evidence type="ECO:0000259" key="2">
    <source>
        <dbReference type="Pfam" id="PF24883"/>
    </source>
</evidence>
<feature type="domain" description="DUF7791" evidence="3">
    <location>
        <begin position="562"/>
        <end position="704"/>
    </location>
</feature>
<evidence type="ECO:0000313" key="5">
    <source>
        <dbReference type="Proteomes" id="UP000813461"/>
    </source>
</evidence>
<comment type="caution">
    <text evidence="4">The sequence shown here is derived from an EMBL/GenBank/DDBJ whole genome shotgun (WGS) entry which is preliminary data.</text>
</comment>
<dbReference type="InterPro" id="IPR027417">
    <property type="entry name" value="P-loop_NTPase"/>
</dbReference>
<dbReference type="Gene3D" id="3.40.50.300">
    <property type="entry name" value="P-loop containing nucleotide triphosphate hydrolases"/>
    <property type="match status" value="1"/>
</dbReference>
<evidence type="ECO:0000313" key="4">
    <source>
        <dbReference type="EMBL" id="KAH7087599.1"/>
    </source>
</evidence>
<dbReference type="OrthoDB" id="443402at2759"/>
<dbReference type="EMBL" id="JAGMVJ010000009">
    <property type="protein sequence ID" value="KAH7087599.1"/>
    <property type="molecule type" value="Genomic_DNA"/>
</dbReference>
<protein>
    <recommendedName>
        <fullName evidence="6">NACHT domain-containing protein</fullName>
    </recommendedName>
</protein>
<dbReference type="PANTHER" id="PTHR10039">
    <property type="entry name" value="AMELOGENIN"/>
    <property type="match status" value="1"/>
</dbReference>
<feature type="domain" description="Nephrocystin 3-like N-terminal" evidence="2">
    <location>
        <begin position="288"/>
        <end position="452"/>
    </location>
</feature>
<dbReference type="InterPro" id="IPR056884">
    <property type="entry name" value="NPHP3-like_N"/>
</dbReference>
<evidence type="ECO:0000256" key="1">
    <source>
        <dbReference type="ARBA" id="ARBA00022737"/>
    </source>
</evidence>
<proteinExistence type="predicted"/>
<dbReference type="Pfam" id="PF25053">
    <property type="entry name" value="DUF7791"/>
    <property type="match status" value="1"/>
</dbReference>
<dbReference type="AlphaFoldDB" id="A0A8K0VYV1"/>
<keyword evidence="5" id="KW-1185">Reference proteome</keyword>
<dbReference type="InterPro" id="IPR056693">
    <property type="entry name" value="DUF7791"/>
</dbReference>
<dbReference type="Proteomes" id="UP000813461">
    <property type="component" value="Unassembled WGS sequence"/>
</dbReference>
<reference evidence="4" key="1">
    <citation type="journal article" date="2021" name="Nat. Commun.">
        <title>Genetic determinants of endophytism in the Arabidopsis root mycobiome.</title>
        <authorList>
            <person name="Mesny F."/>
            <person name="Miyauchi S."/>
            <person name="Thiergart T."/>
            <person name="Pickel B."/>
            <person name="Atanasova L."/>
            <person name="Karlsson M."/>
            <person name="Huettel B."/>
            <person name="Barry K.W."/>
            <person name="Haridas S."/>
            <person name="Chen C."/>
            <person name="Bauer D."/>
            <person name="Andreopoulos W."/>
            <person name="Pangilinan J."/>
            <person name="LaButti K."/>
            <person name="Riley R."/>
            <person name="Lipzen A."/>
            <person name="Clum A."/>
            <person name="Drula E."/>
            <person name="Henrissat B."/>
            <person name="Kohler A."/>
            <person name="Grigoriev I.V."/>
            <person name="Martin F.M."/>
            <person name="Hacquard S."/>
        </authorList>
    </citation>
    <scope>NUCLEOTIDE SEQUENCE</scope>
    <source>
        <strain evidence="4">MPI-SDFR-AT-0120</strain>
    </source>
</reference>
<sequence>MFSLATFRYKSLSIPSSPWSYGSLTSAMEAVAAFSLASNVLQVIDFAANIVSRGHKLYISADGRVEEHAVLDAALNNLTELYNTLQSTSSHKARRTRLKATPTDRQLIKLQNESEKIVKDLRSKLETVRISGPHRKWQSIYQALRSVSSDKEISRLASKLQSIRKEVDTAILVSLRHSIEDLRYRSGDDADSRNRDGNKLKEQLEEILVAIRENDWQGSNREDVNAFSKVLDVGATQNLKSRFCTSILARLYYRQLRDRAEAIPPAFKETFEWVFGGDPSSDAQTGPQSFANWLQRDDSSIYWITGKPGSGKSTLMKYISGDGRLPSLLAKWANGQTLTHASFYFWNSGSLMQMSRFGLFQALVYTCLEGNEDLIIETFAERWDQFKTFGGGRDPMEWLELRRAFNHIIADQSKKFFFAIDGLDEFDGEPKEIIELIFGVSRSNVKLCLSSRPWLPFEDAFHDRPSLLVEELTKKDISTFVHGHFTQDVGFLRLQRSEPAAAAALLDNLVEKASGVFLWVHLVVQSLLEGLSNSDHMSDLQDRLDALPGDLEALFNKILERLEPEYFKQACETFRLLRTHRTVFDNGTTEVSPTLLSMYFADGRDTTTSRKYKHLTENDIRSQVETMRRRLNARCRGFIEIDRNIVGSSAYSDRRISYLHRTARDFIESENYWPTVLRSTGHSLFKPEERWAMSYIRMYKSMPAVSYGNQLLGRCVQIARALQESTGLVQKSYLDQICEVRSKFRNSVVWPPTELVITRDISRSSLSGISGYLALALKTATPEQVKQFLHYAKSGYTLTEDDDFAKVLRYYSKSRYRRWFHRKLILAAYE</sequence>
<evidence type="ECO:0008006" key="6">
    <source>
        <dbReference type="Google" id="ProtNLM"/>
    </source>
</evidence>
<dbReference type="Pfam" id="PF24883">
    <property type="entry name" value="NPHP3_N"/>
    <property type="match status" value="1"/>
</dbReference>
<dbReference type="PANTHER" id="PTHR10039:SF5">
    <property type="entry name" value="NACHT DOMAIN-CONTAINING PROTEIN"/>
    <property type="match status" value="1"/>
</dbReference>
<name>A0A8K0VYV1_9PLEO</name>
<accession>A0A8K0VYV1</accession>
<keyword evidence="1" id="KW-0677">Repeat</keyword>
<organism evidence="4 5">
    <name type="scientific">Paraphoma chrysanthemicola</name>
    <dbReference type="NCBI Taxonomy" id="798071"/>
    <lineage>
        <taxon>Eukaryota</taxon>
        <taxon>Fungi</taxon>
        <taxon>Dikarya</taxon>
        <taxon>Ascomycota</taxon>
        <taxon>Pezizomycotina</taxon>
        <taxon>Dothideomycetes</taxon>
        <taxon>Pleosporomycetidae</taxon>
        <taxon>Pleosporales</taxon>
        <taxon>Pleosporineae</taxon>
        <taxon>Phaeosphaeriaceae</taxon>
        <taxon>Paraphoma</taxon>
    </lineage>
</organism>